<sequence>METQHSPGRAWYSRPCTCQTYPPTPPTELFISWLTTRLASLPTPDTRDLRPIAQTWPAW</sequence>
<organism evidence="1 2">
    <name type="scientific">Leptidea sinapis</name>
    <dbReference type="NCBI Taxonomy" id="189913"/>
    <lineage>
        <taxon>Eukaryota</taxon>
        <taxon>Metazoa</taxon>
        <taxon>Ecdysozoa</taxon>
        <taxon>Arthropoda</taxon>
        <taxon>Hexapoda</taxon>
        <taxon>Insecta</taxon>
        <taxon>Pterygota</taxon>
        <taxon>Neoptera</taxon>
        <taxon>Endopterygota</taxon>
        <taxon>Lepidoptera</taxon>
        <taxon>Glossata</taxon>
        <taxon>Ditrysia</taxon>
        <taxon>Papilionoidea</taxon>
        <taxon>Pieridae</taxon>
        <taxon>Dismorphiinae</taxon>
        <taxon>Leptidea</taxon>
    </lineage>
</organism>
<dbReference type="EMBL" id="FZQP02001448">
    <property type="protein sequence ID" value="VVC92910.1"/>
    <property type="molecule type" value="Genomic_DNA"/>
</dbReference>
<proteinExistence type="predicted"/>
<protein>
    <submittedName>
        <fullName evidence="1">Uncharacterized protein</fullName>
    </submittedName>
</protein>
<dbReference type="AlphaFoldDB" id="A0A5E4Q6I4"/>
<keyword evidence="2" id="KW-1185">Reference proteome</keyword>
<gene>
    <name evidence="1" type="ORF">LSINAPIS_LOCUS5218</name>
</gene>
<dbReference type="Proteomes" id="UP000324832">
    <property type="component" value="Unassembled WGS sequence"/>
</dbReference>
<evidence type="ECO:0000313" key="2">
    <source>
        <dbReference type="Proteomes" id="UP000324832"/>
    </source>
</evidence>
<name>A0A5E4Q6I4_9NEOP</name>
<accession>A0A5E4Q6I4</accession>
<reference evidence="1 2" key="1">
    <citation type="submission" date="2017-07" db="EMBL/GenBank/DDBJ databases">
        <authorList>
            <person name="Talla V."/>
            <person name="Backstrom N."/>
        </authorList>
    </citation>
    <scope>NUCLEOTIDE SEQUENCE [LARGE SCALE GENOMIC DNA]</scope>
</reference>
<evidence type="ECO:0000313" key="1">
    <source>
        <dbReference type="EMBL" id="VVC92910.1"/>
    </source>
</evidence>